<gene>
    <name evidence="2" type="ORF">PFISCL1PPCAC_16048</name>
</gene>
<evidence type="ECO:0000313" key="3">
    <source>
        <dbReference type="Proteomes" id="UP001432322"/>
    </source>
</evidence>
<name>A0AAV5VY39_9BILA</name>
<organism evidence="2 3">
    <name type="scientific">Pristionchus fissidentatus</name>
    <dbReference type="NCBI Taxonomy" id="1538716"/>
    <lineage>
        <taxon>Eukaryota</taxon>
        <taxon>Metazoa</taxon>
        <taxon>Ecdysozoa</taxon>
        <taxon>Nematoda</taxon>
        <taxon>Chromadorea</taxon>
        <taxon>Rhabditida</taxon>
        <taxon>Rhabditina</taxon>
        <taxon>Diplogasteromorpha</taxon>
        <taxon>Diplogasteroidea</taxon>
        <taxon>Neodiplogasteridae</taxon>
        <taxon>Pristionchus</taxon>
    </lineage>
</organism>
<feature type="non-terminal residue" evidence="2">
    <location>
        <position position="1"/>
    </location>
</feature>
<feature type="non-terminal residue" evidence="2">
    <location>
        <position position="139"/>
    </location>
</feature>
<comment type="caution">
    <text evidence="2">The sequence shown here is derived from an EMBL/GenBank/DDBJ whole genome shotgun (WGS) entry which is preliminary data.</text>
</comment>
<dbReference type="PROSITE" id="PS00028">
    <property type="entry name" value="ZINC_FINGER_C2H2_1"/>
    <property type="match status" value="1"/>
</dbReference>
<dbReference type="AlphaFoldDB" id="A0AAV5VY39"/>
<protein>
    <recommendedName>
        <fullName evidence="1">C2H2-type domain-containing protein</fullName>
    </recommendedName>
</protein>
<keyword evidence="3" id="KW-1185">Reference proteome</keyword>
<accession>A0AAV5VY39</accession>
<dbReference type="InterPro" id="IPR013087">
    <property type="entry name" value="Znf_C2H2_type"/>
</dbReference>
<sequence>KQQQQVLRHIVRYFSSSYLSNYLSSERYENGNKITCGICEAVFYSSEAYTMHYDHDCVVASPLSPMFDKDTICLSCSKCELDFPHIWPLLFHSLSTHGDIKALLVASNDIKEFNLGVTNEKENCNNAVMMSLLEQFLEE</sequence>
<reference evidence="2" key="1">
    <citation type="submission" date="2023-10" db="EMBL/GenBank/DDBJ databases">
        <title>Genome assembly of Pristionchus species.</title>
        <authorList>
            <person name="Yoshida K."/>
            <person name="Sommer R.J."/>
        </authorList>
    </citation>
    <scope>NUCLEOTIDE SEQUENCE</scope>
    <source>
        <strain evidence="2">RS5133</strain>
    </source>
</reference>
<evidence type="ECO:0000259" key="1">
    <source>
        <dbReference type="PROSITE" id="PS00028"/>
    </source>
</evidence>
<dbReference type="Proteomes" id="UP001432322">
    <property type="component" value="Unassembled WGS sequence"/>
</dbReference>
<feature type="domain" description="C2H2-type" evidence="1">
    <location>
        <begin position="76"/>
        <end position="97"/>
    </location>
</feature>
<dbReference type="EMBL" id="BTSY01000004">
    <property type="protein sequence ID" value="GMT24751.1"/>
    <property type="molecule type" value="Genomic_DNA"/>
</dbReference>
<evidence type="ECO:0000313" key="2">
    <source>
        <dbReference type="EMBL" id="GMT24751.1"/>
    </source>
</evidence>
<proteinExistence type="predicted"/>